<keyword evidence="1" id="KW-0472">Membrane</keyword>
<organism evidence="2 3">
    <name type="scientific">Izhakiella australiensis</name>
    <dbReference type="NCBI Taxonomy" id="1926881"/>
    <lineage>
        <taxon>Bacteria</taxon>
        <taxon>Pseudomonadati</taxon>
        <taxon>Pseudomonadota</taxon>
        <taxon>Gammaproteobacteria</taxon>
        <taxon>Enterobacterales</taxon>
        <taxon>Erwiniaceae</taxon>
        <taxon>Izhakiella</taxon>
    </lineage>
</organism>
<name>A0A1S8YMR1_9GAMM</name>
<proteinExistence type="predicted"/>
<sequence>MLNKTQRPAGRTFWCALWLAAGAIIAFPAWGWQQQVTSGDGNAAGQAIAAQPSGKPLRYEDILAAKINQSELQDSAQLASGSLALHWGQSGTADLATAALYASTQVQAFGWRVSSQWLGITPWAEISYQRFTDGDRPPAALTARENDRWMDVTLGAHLPISRELSAFASFSQTGGGGINSNEQLLYNFGISARF</sequence>
<evidence type="ECO:0000313" key="3">
    <source>
        <dbReference type="Proteomes" id="UP000190667"/>
    </source>
</evidence>
<keyword evidence="1" id="KW-1133">Transmembrane helix</keyword>
<dbReference type="AlphaFoldDB" id="A0A1S8YMR1"/>
<comment type="caution">
    <text evidence="2">The sequence shown here is derived from an EMBL/GenBank/DDBJ whole genome shotgun (WGS) entry which is preliminary data.</text>
</comment>
<keyword evidence="1" id="KW-0812">Transmembrane</keyword>
<keyword evidence="3" id="KW-1185">Reference proteome</keyword>
<dbReference type="OrthoDB" id="5292073at2"/>
<evidence type="ECO:0000313" key="2">
    <source>
        <dbReference type="EMBL" id="OON40202.1"/>
    </source>
</evidence>
<dbReference type="RefSeq" id="WP_078002531.1">
    <property type="nucleotide sequence ID" value="NZ_MRUL01000005.1"/>
</dbReference>
<dbReference type="EMBL" id="MRUL01000005">
    <property type="protein sequence ID" value="OON40202.1"/>
    <property type="molecule type" value="Genomic_DNA"/>
</dbReference>
<protein>
    <recommendedName>
        <fullName evidence="4">Autotransporter domain-containing protein</fullName>
    </recommendedName>
</protein>
<reference evidence="2 3" key="1">
    <citation type="submission" date="2016-12" db="EMBL/GenBank/DDBJ databases">
        <title>Izhakiella australiana sp. nov. of genus Izhakiella isolated from Australian desert.</title>
        <authorList>
            <person name="Ji M."/>
        </authorList>
    </citation>
    <scope>NUCLEOTIDE SEQUENCE [LARGE SCALE GENOMIC DNA]</scope>
    <source>
        <strain evidence="2 3">D4N98</strain>
    </source>
</reference>
<dbReference type="Proteomes" id="UP000190667">
    <property type="component" value="Unassembled WGS sequence"/>
</dbReference>
<gene>
    <name evidence="2" type="ORF">BTJ39_09920</name>
</gene>
<evidence type="ECO:0000256" key="1">
    <source>
        <dbReference type="SAM" id="Phobius"/>
    </source>
</evidence>
<feature type="transmembrane region" description="Helical" evidence="1">
    <location>
        <begin position="12"/>
        <end position="32"/>
    </location>
</feature>
<evidence type="ECO:0008006" key="4">
    <source>
        <dbReference type="Google" id="ProtNLM"/>
    </source>
</evidence>
<accession>A0A1S8YMR1</accession>